<dbReference type="EMBL" id="JAUKUA010000001">
    <property type="protein sequence ID" value="KAK0730601.1"/>
    <property type="molecule type" value="Genomic_DNA"/>
</dbReference>
<sequence length="237" mass="27334">MASASNQKGYKVRGLRDLEEILTCRGSSLVFKRWWWRRWGLRVGRREGRVWDNEVPTRTCRANNKYHSLARDRDASAAGLWCPCRERVRGATHRQKVTRRVQKNTQSKKYAMHTCLVTRVRSREQRNQAASWDGNELKGGREKGESCFDASKRYKRWPGERDGGTSSQVPLPCKTHHQHWQPRGNVNQATPDWYSTPARVTSEGPSFRTSRARVFRAHMWLDAAVKPHAHPSPATAS</sequence>
<name>A0AA40BAJ5_9PEZI</name>
<reference evidence="1" key="1">
    <citation type="submission" date="2023-06" db="EMBL/GenBank/DDBJ databases">
        <title>Genome-scale phylogeny and comparative genomics of the fungal order Sordariales.</title>
        <authorList>
            <consortium name="Lawrence Berkeley National Laboratory"/>
            <person name="Hensen N."/>
            <person name="Bonometti L."/>
            <person name="Westerberg I."/>
            <person name="Brannstrom I.O."/>
            <person name="Guillou S."/>
            <person name="Cros-Aarteil S."/>
            <person name="Calhoun S."/>
            <person name="Haridas S."/>
            <person name="Kuo A."/>
            <person name="Mondo S."/>
            <person name="Pangilinan J."/>
            <person name="Riley R."/>
            <person name="Labutti K."/>
            <person name="Andreopoulos B."/>
            <person name="Lipzen A."/>
            <person name="Chen C."/>
            <person name="Yanf M."/>
            <person name="Daum C."/>
            <person name="Ng V."/>
            <person name="Clum A."/>
            <person name="Steindorff A."/>
            <person name="Ohm R."/>
            <person name="Martin F."/>
            <person name="Silar P."/>
            <person name="Natvig D."/>
            <person name="Lalanne C."/>
            <person name="Gautier V."/>
            <person name="Ament-Velasquez S.L."/>
            <person name="Kruys A."/>
            <person name="Hutchinson M.I."/>
            <person name="Powell A.J."/>
            <person name="Barry K."/>
            <person name="Miller A.N."/>
            <person name="Grigoriev I.V."/>
            <person name="Debuchy R."/>
            <person name="Gladieux P."/>
            <person name="Thoren M.H."/>
            <person name="Johannesson H."/>
        </authorList>
    </citation>
    <scope>NUCLEOTIDE SEQUENCE</scope>
    <source>
        <strain evidence="1">SMH4607-1</strain>
    </source>
</reference>
<evidence type="ECO:0000313" key="1">
    <source>
        <dbReference type="EMBL" id="KAK0730601.1"/>
    </source>
</evidence>
<evidence type="ECO:0000313" key="2">
    <source>
        <dbReference type="Proteomes" id="UP001172102"/>
    </source>
</evidence>
<accession>A0AA40BAJ5</accession>
<protein>
    <submittedName>
        <fullName evidence="1">Uncharacterized protein</fullName>
    </submittedName>
</protein>
<organism evidence="1 2">
    <name type="scientific">Lasiosphaeris hirsuta</name>
    <dbReference type="NCBI Taxonomy" id="260670"/>
    <lineage>
        <taxon>Eukaryota</taxon>
        <taxon>Fungi</taxon>
        <taxon>Dikarya</taxon>
        <taxon>Ascomycota</taxon>
        <taxon>Pezizomycotina</taxon>
        <taxon>Sordariomycetes</taxon>
        <taxon>Sordariomycetidae</taxon>
        <taxon>Sordariales</taxon>
        <taxon>Lasiosphaeriaceae</taxon>
        <taxon>Lasiosphaeris</taxon>
    </lineage>
</organism>
<dbReference type="Proteomes" id="UP001172102">
    <property type="component" value="Unassembled WGS sequence"/>
</dbReference>
<proteinExistence type="predicted"/>
<keyword evidence="2" id="KW-1185">Reference proteome</keyword>
<comment type="caution">
    <text evidence="1">The sequence shown here is derived from an EMBL/GenBank/DDBJ whole genome shotgun (WGS) entry which is preliminary data.</text>
</comment>
<gene>
    <name evidence="1" type="ORF">B0H67DRAFT_41478</name>
</gene>
<dbReference type="AlphaFoldDB" id="A0AA40BAJ5"/>